<proteinExistence type="predicted"/>
<feature type="compositionally biased region" description="Polar residues" evidence="1">
    <location>
        <begin position="63"/>
        <end position="83"/>
    </location>
</feature>
<dbReference type="EMBL" id="KQ982660">
    <property type="protein sequence ID" value="KYQ52677.1"/>
    <property type="molecule type" value="Genomic_DNA"/>
</dbReference>
<evidence type="ECO:0000313" key="2">
    <source>
        <dbReference type="EMBL" id="KYQ52677.1"/>
    </source>
</evidence>
<feature type="region of interest" description="Disordered" evidence="1">
    <location>
        <begin position="63"/>
        <end position="92"/>
    </location>
</feature>
<accession>A0A151WY40</accession>
<evidence type="ECO:0000256" key="1">
    <source>
        <dbReference type="SAM" id="MobiDB-lite"/>
    </source>
</evidence>
<dbReference type="Proteomes" id="UP000075809">
    <property type="component" value="Unassembled WGS sequence"/>
</dbReference>
<protein>
    <submittedName>
        <fullName evidence="2">Uncharacterized protein</fullName>
    </submittedName>
</protein>
<organism evidence="2 3">
    <name type="scientific">Mycetomoellerius zeteki</name>
    <dbReference type="NCBI Taxonomy" id="64791"/>
    <lineage>
        <taxon>Eukaryota</taxon>
        <taxon>Metazoa</taxon>
        <taxon>Ecdysozoa</taxon>
        <taxon>Arthropoda</taxon>
        <taxon>Hexapoda</taxon>
        <taxon>Insecta</taxon>
        <taxon>Pterygota</taxon>
        <taxon>Neoptera</taxon>
        <taxon>Endopterygota</taxon>
        <taxon>Hymenoptera</taxon>
        <taxon>Apocrita</taxon>
        <taxon>Aculeata</taxon>
        <taxon>Formicoidea</taxon>
        <taxon>Formicidae</taxon>
        <taxon>Myrmicinae</taxon>
        <taxon>Mycetomoellerius</taxon>
    </lineage>
</organism>
<evidence type="ECO:0000313" key="3">
    <source>
        <dbReference type="Proteomes" id="UP000075809"/>
    </source>
</evidence>
<sequence>MPALTLYDDRSGNTYILEVSEEEFTKANKDMLFATRLLQKKLASQPQTVNEPVQTVHELEASTSSCDDNNIHTSTDNKTQQLSDVEEKGKRRSALEKMFEENTNIRKKMHEEAMARQDKLLDILSKVLQK</sequence>
<keyword evidence="3" id="KW-1185">Reference proteome</keyword>
<name>A0A151WY40_9HYME</name>
<reference evidence="2 3" key="1">
    <citation type="submission" date="2015-09" db="EMBL/GenBank/DDBJ databases">
        <title>Trachymyrmex zeteki WGS genome.</title>
        <authorList>
            <person name="Nygaard S."/>
            <person name="Hu H."/>
            <person name="Boomsma J."/>
            <person name="Zhang G."/>
        </authorList>
    </citation>
    <scope>NUCLEOTIDE SEQUENCE [LARGE SCALE GENOMIC DNA]</scope>
    <source>
        <strain evidence="2">Tzet28-1</strain>
        <tissue evidence="2">Whole body</tissue>
    </source>
</reference>
<gene>
    <name evidence="2" type="ORF">ALC60_08209</name>
</gene>
<dbReference type="AlphaFoldDB" id="A0A151WY40"/>